<proteinExistence type="predicted"/>
<dbReference type="EMBL" id="GBXM01070292">
    <property type="protein sequence ID" value="JAH38285.1"/>
    <property type="molecule type" value="Transcribed_RNA"/>
</dbReference>
<accession>A0A0E9SC83</accession>
<evidence type="ECO:0000313" key="1">
    <source>
        <dbReference type="EMBL" id="JAH38285.1"/>
    </source>
</evidence>
<dbReference type="AlphaFoldDB" id="A0A0E9SC83"/>
<reference evidence="1" key="2">
    <citation type="journal article" date="2015" name="Fish Shellfish Immunol.">
        <title>Early steps in the European eel (Anguilla anguilla)-Vibrio vulnificus interaction in the gills: Role of the RtxA13 toxin.</title>
        <authorList>
            <person name="Callol A."/>
            <person name="Pajuelo D."/>
            <person name="Ebbesson L."/>
            <person name="Teles M."/>
            <person name="MacKenzie S."/>
            <person name="Amaro C."/>
        </authorList>
    </citation>
    <scope>NUCLEOTIDE SEQUENCE</scope>
</reference>
<sequence>METLLILDTFLKFSSSVTLLVT</sequence>
<organism evidence="1">
    <name type="scientific">Anguilla anguilla</name>
    <name type="common">European freshwater eel</name>
    <name type="synonym">Muraena anguilla</name>
    <dbReference type="NCBI Taxonomy" id="7936"/>
    <lineage>
        <taxon>Eukaryota</taxon>
        <taxon>Metazoa</taxon>
        <taxon>Chordata</taxon>
        <taxon>Craniata</taxon>
        <taxon>Vertebrata</taxon>
        <taxon>Euteleostomi</taxon>
        <taxon>Actinopterygii</taxon>
        <taxon>Neopterygii</taxon>
        <taxon>Teleostei</taxon>
        <taxon>Anguilliformes</taxon>
        <taxon>Anguillidae</taxon>
        <taxon>Anguilla</taxon>
    </lineage>
</organism>
<reference evidence="1" key="1">
    <citation type="submission" date="2014-11" db="EMBL/GenBank/DDBJ databases">
        <authorList>
            <person name="Amaro Gonzalez C."/>
        </authorList>
    </citation>
    <scope>NUCLEOTIDE SEQUENCE</scope>
</reference>
<protein>
    <submittedName>
        <fullName evidence="1">Uncharacterized protein</fullName>
    </submittedName>
</protein>
<name>A0A0E9SC83_ANGAN</name>